<evidence type="ECO:0000313" key="1">
    <source>
        <dbReference type="EMBL" id="NNJ24237.1"/>
    </source>
</evidence>
<organism evidence="1 2">
    <name type="scientific">Alienimonas chondri</name>
    <dbReference type="NCBI Taxonomy" id="2681879"/>
    <lineage>
        <taxon>Bacteria</taxon>
        <taxon>Pseudomonadati</taxon>
        <taxon>Planctomycetota</taxon>
        <taxon>Planctomycetia</taxon>
        <taxon>Planctomycetales</taxon>
        <taxon>Planctomycetaceae</taxon>
        <taxon>Alienimonas</taxon>
    </lineage>
</organism>
<protein>
    <recommendedName>
        <fullName evidence="3">MoaD/ThiS family protein</fullName>
    </recommendedName>
</protein>
<dbReference type="Proteomes" id="UP000609651">
    <property type="component" value="Unassembled WGS sequence"/>
</dbReference>
<dbReference type="InterPro" id="IPR012675">
    <property type="entry name" value="Beta-grasp_dom_sf"/>
</dbReference>
<evidence type="ECO:0008006" key="3">
    <source>
        <dbReference type="Google" id="ProtNLM"/>
    </source>
</evidence>
<evidence type="ECO:0000313" key="2">
    <source>
        <dbReference type="Proteomes" id="UP000609651"/>
    </source>
</evidence>
<keyword evidence="2" id="KW-1185">Reference proteome</keyword>
<dbReference type="InterPro" id="IPR016155">
    <property type="entry name" value="Mopterin_synth/thiamin_S_b"/>
</dbReference>
<reference evidence="1 2" key="1">
    <citation type="journal article" date="2020" name="Syst. Appl. Microbiol.">
        <title>Alienimonas chondri sp. nov., a novel planctomycete isolated from the biofilm of the red alga Chondrus crispus.</title>
        <authorList>
            <person name="Vitorino I."/>
            <person name="Albuquerque L."/>
            <person name="Wiegand S."/>
            <person name="Kallscheuer N."/>
            <person name="da Costa M.S."/>
            <person name="Lobo-da-Cunha A."/>
            <person name="Jogler C."/>
            <person name="Lage O.M."/>
        </authorList>
    </citation>
    <scope>NUCLEOTIDE SEQUENCE [LARGE SCALE GENOMIC DNA]</scope>
    <source>
        <strain evidence="1 2">LzC2</strain>
    </source>
</reference>
<dbReference type="RefSeq" id="WP_171182963.1">
    <property type="nucleotide sequence ID" value="NZ_WTPX01000005.1"/>
</dbReference>
<accession>A0ABX1V7R4</accession>
<dbReference type="Pfam" id="PF02597">
    <property type="entry name" value="ThiS"/>
    <property type="match status" value="1"/>
</dbReference>
<gene>
    <name evidence="1" type="ORF">LzC2_02890</name>
</gene>
<dbReference type="Gene3D" id="3.10.20.30">
    <property type="match status" value="1"/>
</dbReference>
<dbReference type="EMBL" id="WTPX01000005">
    <property type="protein sequence ID" value="NNJ24237.1"/>
    <property type="molecule type" value="Genomic_DNA"/>
</dbReference>
<name>A0ABX1V7R4_9PLAN</name>
<dbReference type="CDD" id="cd00754">
    <property type="entry name" value="Ubl_MoaD"/>
    <property type="match status" value="1"/>
</dbReference>
<sequence length="91" mass="9394">MSATDSPAATRRLTVRLFGPQARLAGADAVTITLPENATVAEIRSGLSEACEPLRPSLSGSRIAVNHEYVSESEPVAFDAEVALIGLVSGG</sequence>
<comment type="caution">
    <text evidence="1">The sequence shown here is derived from an EMBL/GenBank/DDBJ whole genome shotgun (WGS) entry which is preliminary data.</text>
</comment>
<dbReference type="InterPro" id="IPR003749">
    <property type="entry name" value="ThiS/MoaD-like"/>
</dbReference>
<dbReference type="SUPFAM" id="SSF54285">
    <property type="entry name" value="MoaD/ThiS"/>
    <property type="match status" value="1"/>
</dbReference>
<proteinExistence type="predicted"/>